<dbReference type="InterPro" id="IPR016164">
    <property type="entry name" value="FAD-linked_Oxase-like_C"/>
</dbReference>
<organism evidence="3 4">
    <name type="scientific">Neofusicoccum ribis</name>
    <dbReference type="NCBI Taxonomy" id="45134"/>
    <lineage>
        <taxon>Eukaryota</taxon>
        <taxon>Fungi</taxon>
        <taxon>Dikarya</taxon>
        <taxon>Ascomycota</taxon>
        <taxon>Pezizomycotina</taxon>
        <taxon>Dothideomycetes</taxon>
        <taxon>Dothideomycetes incertae sedis</taxon>
        <taxon>Botryosphaeriales</taxon>
        <taxon>Botryosphaeriaceae</taxon>
        <taxon>Neofusicoccum</taxon>
    </lineage>
</organism>
<gene>
    <name evidence="3" type="ORF">SLS56_006747</name>
</gene>
<dbReference type="Proteomes" id="UP001521116">
    <property type="component" value="Unassembled WGS sequence"/>
</dbReference>
<evidence type="ECO:0000256" key="1">
    <source>
        <dbReference type="ARBA" id="ARBA00022630"/>
    </source>
</evidence>
<dbReference type="InterPro" id="IPR016170">
    <property type="entry name" value="Cytok_DH_C_sf"/>
</dbReference>
<evidence type="ECO:0000256" key="2">
    <source>
        <dbReference type="ARBA" id="ARBA00022827"/>
    </source>
</evidence>
<protein>
    <recommendedName>
        <fullName evidence="5">Vanillyl-alcohol oxidase</fullName>
    </recommendedName>
</protein>
<dbReference type="InterPro" id="IPR016171">
    <property type="entry name" value="Vanillyl_alc_oxidase_C-sub2"/>
</dbReference>
<accession>A0ABR3SPV1</accession>
<proteinExistence type="predicted"/>
<sequence>MATVQILPPGINSQTYADFFDKLSDIVGPENISRDASDGGLEGPDGEKCYGDPYALDKGTVHVPSGAWNRGYGPSIDGLFYQSNLGVVTKLGIHLTPAPESYMGISVSVPREEDLVDLIGILSSLQRRGVIWNSPSVVNPFRQAVTSPHPSIRSKIMPYCGPNKSVPEEILDEIRQEQGWGYWEAQFGLYGSVEMVPAMLLTVRRAFEKVDGAKIHTRPASVGFGESLKAKDAPFEEIPHTGIPTLDPLQLMNYRQPGSGHIAFSPILPPSGRELYKWYLSAKELTKEANFDFFADFHVYPRYVLSIELVVFAPEERSRINELYLALLSDAERQGLSEYRTHVQYMNLVKRHYSFNKGALGRFTDVLKQTLDPNAILAPGKSGIWGSGTTAERTAPML</sequence>
<name>A0ABR3SPV1_9PEZI</name>
<dbReference type="Gene3D" id="3.30.465.10">
    <property type="match status" value="1"/>
</dbReference>
<dbReference type="SUPFAM" id="SSF55103">
    <property type="entry name" value="FAD-linked oxidases, C-terminal domain"/>
    <property type="match status" value="1"/>
</dbReference>
<evidence type="ECO:0000313" key="3">
    <source>
        <dbReference type="EMBL" id="KAL1626754.1"/>
    </source>
</evidence>
<evidence type="ECO:0000313" key="4">
    <source>
        <dbReference type="Proteomes" id="UP001521116"/>
    </source>
</evidence>
<dbReference type="EMBL" id="JAJVDC020000080">
    <property type="protein sequence ID" value="KAL1626754.1"/>
    <property type="molecule type" value="Genomic_DNA"/>
</dbReference>
<keyword evidence="1" id="KW-0285">Flavoprotein</keyword>
<dbReference type="Gene3D" id="3.40.462.10">
    <property type="entry name" value="FAD-linked oxidases, C-terminal domain"/>
    <property type="match status" value="1"/>
</dbReference>
<keyword evidence="4" id="KW-1185">Reference proteome</keyword>
<keyword evidence="2" id="KW-0274">FAD</keyword>
<evidence type="ECO:0008006" key="5">
    <source>
        <dbReference type="Google" id="ProtNLM"/>
    </source>
</evidence>
<reference evidence="3 4" key="1">
    <citation type="submission" date="2024-02" db="EMBL/GenBank/DDBJ databases">
        <title>De novo assembly and annotation of 12 fungi associated with fruit tree decline syndrome in Ontario, Canada.</title>
        <authorList>
            <person name="Sulman M."/>
            <person name="Ellouze W."/>
            <person name="Ilyukhin E."/>
        </authorList>
    </citation>
    <scope>NUCLEOTIDE SEQUENCE [LARGE SCALE GENOMIC DNA]</scope>
    <source>
        <strain evidence="3 4">M1-105</strain>
    </source>
</reference>
<dbReference type="InterPro" id="IPR016169">
    <property type="entry name" value="FAD-bd_PCMH_sub2"/>
</dbReference>
<comment type="caution">
    <text evidence="3">The sequence shown here is derived from an EMBL/GenBank/DDBJ whole genome shotgun (WGS) entry which is preliminary data.</text>
</comment>
<dbReference type="Gene3D" id="1.10.45.10">
    <property type="entry name" value="Vanillyl-alcohol Oxidase, Chain A, domain 4"/>
    <property type="match status" value="1"/>
</dbReference>